<dbReference type="KEGG" id="ahk:NCTC10172_01088"/>
<proteinExistence type="predicted"/>
<organism evidence="2 3">
    <name type="scientific">Acholeplasma hippikon</name>
    <dbReference type="NCBI Taxonomy" id="264636"/>
    <lineage>
        <taxon>Bacteria</taxon>
        <taxon>Bacillati</taxon>
        <taxon>Mycoplasmatota</taxon>
        <taxon>Mollicutes</taxon>
        <taxon>Acholeplasmatales</taxon>
        <taxon>Acholeplasmataceae</taxon>
        <taxon>Acholeplasma</taxon>
    </lineage>
</organism>
<protein>
    <submittedName>
        <fullName evidence="2">Uncharacterized distant relative of cell wall-associated hydrolases</fullName>
    </submittedName>
</protein>
<keyword evidence="1" id="KW-0472">Membrane</keyword>
<keyword evidence="1" id="KW-1133">Transmembrane helix</keyword>
<dbReference type="EMBL" id="LR215050">
    <property type="protein sequence ID" value="VEU83040.1"/>
    <property type="molecule type" value="Genomic_DNA"/>
</dbReference>
<evidence type="ECO:0000313" key="2">
    <source>
        <dbReference type="EMBL" id="VEU83040.1"/>
    </source>
</evidence>
<reference evidence="2 3" key="1">
    <citation type="submission" date="2019-01" db="EMBL/GenBank/DDBJ databases">
        <authorList>
            <consortium name="Pathogen Informatics"/>
        </authorList>
    </citation>
    <scope>NUCLEOTIDE SEQUENCE [LARGE SCALE GENOMIC DNA]</scope>
    <source>
        <strain evidence="2 3">NCTC10172</strain>
    </source>
</reference>
<dbReference type="Proteomes" id="UP000290909">
    <property type="component" value="Chromosome"/>
</dbReference>
<dbReference type="AlphaFoldDB" id="A0A449BKT9"/>
<keyword evidence="3" id="KW-1185">Reference proteome</keyword>
<feature type="transmembrane region" description="Helical" evidence="1">
    <location>
        <begin position="12"/>
        <end position="33"/>
    </location>
</feature>
<dbReference type="SUPFAM" id="SSF54001">
    <property type="entry name" value="Cysteine proteinases"/>
    <property type="match status" value="1"/>
</dbReference>
<evidence type="ECO:0000313" key="3">
    <source>
        <dbReference type="Proteomes" id="UP000290909"/>
    </source>
</evidence>
<evidence type="ECO:0000256" key="1">
    <source>
        <dbReference type="SAM" id="Phobius"/>
    </source>
</evidence>
<sequence length="302" mass="35518">MKRKKRIRIKKIFKLILIITLIGFMYSIGVSTYEAILKQQKLDEFKNRAYETEIRTLYGQEYQFHKVKRVHDYELADKRNVFYDDNKLSPGKKGDVLLAFESPFPQIPVAHHLVTFYFGGHAALVADNNTVIESTGMSSGGIKDMIKAVLHRGYDEENELNLSVQQVPNYWMSVFRHNGEVEYPYYGKYYRNEFYAVRTKFEDIDKREEHIDLAVEFASDKVDRGLYNYLFFLDTKYKFYCTDLVTRAYASINKLENTNYNLNEDGFISSDYDILLSSDTYITIYKETKGDVIHIYYLEDVA</sequence>
<keyword evidence="1" id="KW-0812">Transmembrane</keyword>
<gene>
    <name evidence="2" type="ORF">NCTC10172_01088</name>
</gene>
<accession>A0A449BKT9</accession>
<name>A0A449BKT9_9MOLU</name>
<dbReference type="GO" id="GO:0016787">
    <property type="term" value="F:hydrolase activity"/>
    <property type="evidence" value="ECO:0007669"/>
    <property type="project" value="UniProtKB-KW"/>
</dbReference>
<dbReference type="RefSeq" id="WP_035369856.1">
    <property type="nucleotide sequence ID" value="NZ_LR215050.1"/>
</dbReference>
<dbReference type="STRING" id="1408416.GCA_000702765_01183"/>
<keyword evidence="2" id="KW-0378">Hydrolase</keyword>
<dbReference type="InterPro" id="IPR038765">
    <property type="entry name" value="Papain-like_cys_pep_sf"/>
</dbReference>